<accession>A0A0U1DNK2</accession>
<evidence type="ECO:0000313" key="3">
    <source>
        <dbReference type="EMBL" id="CQD19947.1"/>
    </source>
</evidence>
<dbReference type="AlphaFoldDB" id="A0A0U1DNK2"/>
<protein>
    <submittedName>
        <fullName evidence="3">Glutamyl aminopeptidase, M42 family protein</fullName>
    </submittedName>
</protein>
<dbReference type="PANTHER" id="PTHR32481:SF0">
    <property type="entry name" value="AMINOPEPTIDASE YPDE-RELATED"/>
    <property type="match status" value="1"/>
</dbReference>
<gene>
    <name evidence="3" type="ORF">BN970_04571</name>
</gene>
<organism evidence="3 4">
    <name type="scientific">Mycolicibacterium conceptionense</name>
    <dbReference type="NCBI Taxonomy" id="451644"/>
    <lineage>
        <taxon>Bacteria</taxon>
        <taxon>Bacillati</taxon>
        <taxon>Actinomycetota</taxon>
        <taxon>Actinomycetes</taxon>
        <taxon>Mycobacteriales</taxon>
        <taxon>Mycobacteriaceae</taxon>
        <taxon>Mycolicibacterium</taxon>
    </lineage>
</organism>
<keyword evidence="1" id="KW-0479">Metal-binding</keyword>
<keyword evidence="3" id="KW-0645">Protease</keyword>
<dbReference type="InterPro" id="IPR051464">
    <property type="entry name" value="Peptidase_M42_aminopept"/>
</dbReference>
<dbReference type="InterPro" id="IPR008007">
    <property type="entry name" value="Peptidase_M42"/>
</dbReference>
<evidence type="ECO:0000313" key="4">
    <source>
        <dbReference type="Proteomes" id="UP000182227"/>
    </source>
</evidence>
<sequence length="205" mass="21347">MFTGLEPEQLGKAGIGPGTRVCIDRSKRELIEIGDYLGCYFMDDRAAVLALLLLARRVHGTGRRPAGDLYLVFTTNEEVGGVGAAHACRTLPGDLTLAVEVGPTEAEYGTTVTGGPIVAYSDAQCVYDKGVADRLCAIARNLGHSPQAAVLGAFESDASHTKASGLSPRAGLLCLPTLSTHGYEVISRTAIAAVTDVLVDFVVGG</sequence>
<reference evidence="3 4" key="1">
    <citation type="submission" date="2015-03" db="EMBL/GenBank/DDBJ databases">
        <authorList>
            <person name="Murphy D."/>
        </authorList>
    </citation>
    <scope>NUCLEOTIDE SEQUENCE [LARGE SCALE GENOMIC DNA]</scope>
    <source>
        <strain evidence="3 4">D16</strain>
    </source>
</reference>
<evidence type="ECO:0000256" key="1">
    <source>
        <dbReference type="ARBA" id="ARBA00022723"/>
    </source>
</evidence>
<dbReference type="Gene3D" id="3.40.630.10">
    <property type="entry name" value="Zn peptidases"/>
    <property type="match status" value="1"/>
</dbReference>
<dbReference type="GO" id="GO:0046872">
    <property type="term" value="F:metal ion binding"/>
    <property type="evidence" value="ECO:0007669"/>
    <property type="project" value="UniProtKB-KW"/>
</dbReference>
<dbReference type="SUPFAM" id="SSF53187">
    <property type="entry name" value="Zn-dependent exopeptidases"/>
    <property type="match status" value="1"/>
</dbReference>
<name>A0A0U1DNK2_9MYCO</name>
<proteinExistence type="predicted"/>
<dbReference type="EMBL" id="CTEF01000003">
    <property type="protein sequence ID" value="CQD19947.1"/>
    <property type="molecule type" value="Genomic_DNA"/>
</dbReference>
<dbReference type="GO" id="GO:0004177">
    <property type="term" value="F:aminopeptidase activity"/>
    <property type="evidence" value="ECO:0007669"/>
    <property type="project" value="UniProtKB-KW"/>
</dbReference>
<keyword evidence="3" id="KW-0031">Aminopeptidase</keyword>
<keyword evidence="2" id="KW-0378">Hydrolase</keyword>
<dbReference type="Pfam" id="PF05343">
    <property type="entry name" value="Peptidase_M42"/>
    <property type="match status" value="1"/>
</dbReference>
<dbReference type="Proteomes" id="UP000182227">
    <property type="component" value="Unassembled WGS sequence"/>
</dbReference>
<evidence type="ECO:0000256" key="2">
    <source>
        <dbReference type="ARBA" id="ARBA00022801"/>
    </source>
</evidence>
<dbReference type="PANTHER" id="PTHR32481">
    <property type="entry name" value="AMINOPEPTIDASE"/>
    <property type="match status" value="1"/>
</dbReference>